<dbReference type="InterPro" id="IPR038877">
    <property type="entry name" value="THSD1"/>
</dbReference>
<gene>
    <name evidence="5" type="ORF">AB6A40_002384</name>
</gene>
<evidence type="ECO:0000256" key="3">
    <source>
        <dbReference type="SAM" id="MobiDB-lite"/>
    </source>
</evidence>
<comment type="caution">
    <text evidence="5">The sequence shown here is derived from an EMBL/GenBank/DDBJ whole genome shotgun (WGS) entry which is preliminary data.</text>
</comment>
<proteinExistence type="predicted"/>
<accession>A0ABD6EH78</accession>
<evidence type="ECO:0000313" key="6">
    <source>
        <dbReference type="Proteomes" id="UP001608902"/>
    </source>
</evidence>
<keyword evidence="6" id="KW-1185">Reference proteome</keyword>
<feature type="transmembrane region" description="Helical" evidence="4">
    <location>
        <begin position="513"/>
        <end position="535"/>
    </location>
</feature>
<feature type="compositionally biased region" description="Polar residues" evidence="3">
    <location>
        <begin position="603"/>
        <end position="612"/>
    </location>
</feature>
<dbReference type="AlphaFoldDB" id="A0ABD6EH78"/>
<evidence type="ECO:0000256" key="2">
    <source>
        <dbReference type="ARBA" id="ARBA00023157"/>
    </source>
</evidence>
<dbReference type="Proteomes" id="UP001608902">
    <property type="component" value="Unassembled WGS sequence"/>
</dbReference>
<dbReference type="PANTHER" id="PTHR16311">
    <property type="entry name" value="THROMBOSPONDIN TYPE I DOMAIN-CONTAINING 1"/>
    <property type="match status" value="1"/>
</dbReference>
<keyword evidence="4" id="KW-1133">Transmembrane helix</keyword>
<dbReference type="Gene3D" id="2.20.100.10">
    <property type="entry name" value="Thrombospondin type-1 (TSP1) repeat"/>
    <property type="match status" value="1"/>
</dbReference>
<reference evidence="5 6" key="1">
    <citation type="submission" date="2024-08" db="EMBL/GenBank/DDBJ databases">
        <title>Gnathostoma spinigerum genome.</title>
        <authorList>
            <person name="Gonzalez-Bertolin B."/>
            <person name="Monzon S."/>
            <person name="Zaballos A."/>
            <person name="Jimenez P."/>
            <person name="Dekumyoy P."/>
            <person name="Varona S."/>
            <person name="Cuesta I."/>
            <person name="Sumanam S."/>
            <person name="Adisakwattana P."/>
            <person name="Gasser R.B."/>
            <person name="Hernandez-Gonzalez A."/>
            <person name="Young N.D."/>
            <person name="Perteguer M.J."/>
        </authorList>
    </citation>
    <scope>NUCLEOTIDE SEQUENCE [LARGE SCALE GENOMIC DNA]</scope>
    <source>
        <strain evidence="5">AL3</strain>
        <tissue evidence="5">Liver</tissue>
    </source>
</reference>
<name>A0ABD6EH78_9BILA</name>
<dbReference type="SUPFAM" id="SSF82895">
    <property type="entry name" value="TSP-1 type 1 repeat"/>
    <property type="match status" value="1"/>
</dbReference>
<keyword evidence="2" id="KW-1015">Disulfide bond</keyword>
<dbReference type="InterPro" id="IPR000884">
    <property type="entry name" value="TSP1_rpt"/>
</dbReference>
<organism evidence="5 6">
    <name type="scientific">Gnathostoma spinigerum</name>
    <dbReference type="NCBI Taxonomy" id="75299"/>
    <lineage>
        <taxon>Eukaryota</taxon>
        <taxon>Metazoa</taxon>
        <taxon>Ecdysozoa</taxon>
        <taxon>Nematoda</taxon>
        <taxon>Chromadorea</taxon>
        <taxon>Rhabditida</taxon>
        <taxon>Spirurina</taxon>
        <taxon>Gnathostomatomorpha</taxon>
        <taxon>Gnathostomatoidea</taxon>
        <taxon>Gnathostomatidae</taxon>
        <taxon>Gnathostoma</taxon>
    </lineage>
</organism>
<dbReference type="PANTHER" id="PTHR16311:SF3">
    <property type="entry name" value="THROMBOSPONDIN TYPE-1 DOMAIN-CONTAINING PROTEIN 1"/>
    <property type="match status" value="1"/>
</dbReference>
<keyword evidence="1" id="KW-0677">Repeat</keyword>
<sequence length="684" mass="78095">MDISVLGQTSFPFRPIPFPLFLLLTQTYTLQLPDPIHALNAVNIHLINTTFIQVRHHGIPTCAFNTRGNSTILCQCFPFPGTDYELITDNLLVQNFTVIPPKLIYSLPKTHRMLHSLNITLPSLNCETEKPQMLLYYKSSHSVQNDFGRHQLISKFNVGEKKKYITIGCESFMRPGLYYIELLNSNRFLSRSHSFTVPPSNETAILFNANAIFPLCRNYLKMDWITALCPSSNFDYRLRVFAVPEGSTVDRSYYMEELILDPNNTRIEIPCFHFDIIYKQFCFDIVAIYSRTQEVFDLNRRCIYTERLGQRDGEWSVWSLWSHCSSSCGEGTKRRYRMCSNPTPLNGGEFCKGAFIELSPCNEMNCTEYLQYASLASENNCQCNCELNEVSGSFLAMKCDDSSRWRFHRRIGNHLYIHFEKWQRLEQTFFRLYDGDAKMALLLDSRSIPSIEYDIELAPRHAVTLYMFGPNTTEDNLSGVIVSYMWYPVLDDWDYTNDIVSVVSLPLSYSAKLSLILTALLLAVFIFIAIPPIICAKISIRQMKRNSDKGLIGDSVAGHQRLDAELQCSANTDQTEITVVGGITKRSIGIQLSVSSTPRVLRNNEFTSNRGTPTLRRTPRIAHNSSSSFSTDHELEYDYYEPAMPGSFLHPILTFSSEIDIDQIIGCSSLVTTDHPKQDANTQI</sequence>
<keyword evidence="4" id="KW-0472">Membrane</keyword>
<protein>
    <submittedName>
        <fullName evidence="5">Uncharacterized protein</fullName>
    </submittedName>
</protein>
<dbReference type="Pfam" id="PF00090">
    <property type="entry name" value="TSP_1"/>
    <property type="match status" value="1"/>
</dbReference>
<evidence type="ECO:0000256" key="4">
    <source>
        <dbReference type="SAM" id="Phobius"/>
    </source>
</evidence>
<keyword evidence="4" id="KW-0812">Transmembrane</keyword>
<dbReference type="SMART" id="SM00209">
    <property type="entry name" value="TSP1"/>
    <property type="match status" value="1"/>
</dbReference>
<feature type="region of interest" description="Disordered" evidence="3">
    <location>
        <begin position="603"/>
        <end position="627"/>
    </location>
</feature>
<dbReference type="FunFam" id="2.20.100.10:FF:000007">
    <property type="entry name" value="Thrombospondin 1"/>
    <property type="match status" value="1"/>
</dbReference>
<evidence type="ECO:0000313" key="5">
    <source>
        <dbReference type="EMBL" id="MFH4975675.1"/>
    </source>
</evidence>
<dbReference type="EMBL" id="JBGFUD010001053">
    <property type="protein sequence ID" value="MFH4975675.1"/>
    <property type="molecule type" value="Genomic_DNA"/>
</dbReference>
<evidence type="ECO:0000256" key="1">
    <source>
        <dbReference type="ARBA" id="ARBA00022737"/>
    </source>
</evidence>
<dbReference type="PROSITE" id="PS50092">
    <property type="entry name" value="TSP1"/>
    <property type="match status" value="1"/>
</dbReference>
<dbReference type="InterPro" id="IPR036383">
    <property type="entry name" value="TSP1_rpt_sf"/>
</dbReference>